<organism evidence="1 2">
    <name type="scientific">Wolfiporia cocos (strain MD-104)</name>
    <name type="common">Brown rot fungus</name>
    <dbReference type="NCBI Taxonomy" id="742152"/>
    <lineage>
        <taxon>Eukaryota</taxon>
        <taxon>Fungi</taxon>
        <taxon>Dikarya</taxon>
        <taxon>Basidiomycota</taxon>
        <taxon>Agaricomycotina</taxon>
        <taxon>Agaricomycetes</taxon>
        <taxon>Polyporales</taxon>
        <taxon>Phaeolaceae</taxon>
        <taxon>Wolfiporia</taxon>
    </lineage>
</organism>
<evidence type="ECO:0008006" key="3">
    <source>
        <dbReference type="Google" id="ProtNLM"/>
    </source>
</evidence>
<dbReference type="SUPFAM" id="SSF49503">
    <property type="entry name" value="Cupredoxins"/>
    <property type="match status" value="2"/>
</dbReference>
<evidence type="ECO:0000313" key="2">
    <source>
        <dbReference type="Proteomes" id="UP000218811"/>
    </source>
</evidence>
<accession>A0A2H3IU64</accession>
<protein>
    <recommendedName>
        <fullName evidence="3">Cupredoxin</fullName>
    </recommendedName>
</protein>
<name>A0A2H3IU64_WOLCO</name>
<dbReference type="OrthoDB" id="1921208at2759"/>
<proteinExistence type="predicted"/>
<dbReference type="CDD" id="cd00920">
    <property type="entry name" value="Cupredoxin"/>
    <property type="match status" value="1"/>
</dbReference>
<dbReference type="AlphaFoldDB" id="A0A2H3IU64"/>
<dbReference type="EMBL" id="KB467831">
    <property type="protein sequence ID" value="PCH33520.1"/>
    <property type="molecule type" value="Genomic_DNA"/>
</dbReference>
<dbReference type="InterPro" id="IPR008972">
    <property type="entry name" value="Cupredoxin"/>
</dbReference>
<reference evidence="1 2" key="1">
    <citation type="journal article" date="2012" name="Science">
        <title>The Paleozoic origin of enzymatic lignin decomposition reconstructed from 31 fungal genomes.</title>
        <authorList>
            <person name="Floudas D."/>
            <person name="Binder M."/>
            <person name="Riley R."/>
            <person name="Barry K."/>
            <person name="Blanchette R.A."/>
            <person name="Henrissat B."/>
            <person name="Martinez A.T."/>
            <person name="Otillar R."/>
            <person name="Spatafora J.W."/>
            <person name="Yadav J.S."/>
            <person name="Aerts A."/>
            <person name="Benoit I."/>
            <person name="Boyd A."/>
            <person name="Carlson A."/>
            <person name="Copeland A."/>
            <person name="Coutinho P.M."/>
            <person name="de Vries R.P."/>
            <person name="Ferreira P."/>
            <person name="Findley K."/>
            <person name="Foster B."/>
            <person name="Gaskell J."/>
            <person name="Glotzer D."/>
            <person name="Gorecki P."/>
            <person name="Heitman J."/>
            <person name="Hesse C."/>
            <person name="Hori C."/>
            <person name="Igarashi K."/>
            <person name="Jurgens J.A."/>
            <person name="Kallen N."/>
            <person name="Kersten P."/>
            <person name="Kohler A."/>
            <person name="Kuees U."/>
            <person name="Kumar T.K.A."/>
            <person name="Kuo A."/>
            <person name="LaButti K."/>
            <person name="Larrondo L.F."/>
            <person name="Lindquist E."/>
            <person name="Ling A."/>
            <person name="Lombard V."/>
            <person name="Lucas S."/>
            <person name="Lundell T."/>
            <person name="Martin R."/>
            <person name="McLaughlin D.J."/>
            <person name="Morgenstern I."/>
            <person name="Morin E."/>
            <person name="Murat C."/>
            <person name="Nagy L.G."/>
            <person name="Nolan M."/>
            <person name="Ohm R.A."/>
            <person name="Patyshakuliyeva A."/>
            <person name="Rokas A."/>
            <person name="Ruiz-Duenas F.J."/>
            <person name="Sabat G."/>
            <person name="Salamov A."/>
            <person name="Samejima M."/>
            <person name="Schmutz J."/>
            <person name="Slot J.C."/>
            <person name="St John F."/>
            <person name="Stenlid J."/>
            <person name="Sun H."/>
            <person name="Sun S."/>
            <person name="Syed K."/>
            <person name="Tsang A."/>
            <person name="Wiebenga A."/>
            <person name="Young D."/>
            <person name="Pisabarro A."/>
            <person name="Eastwood D.C."/>
            <person name="Martin F."/>
            <person name="Cullen D."/>
            <person name="Grigoriev I.V."/>
            <person name="Hibbett D.S."/>
        </authorList>
    </citation>
    <scope>NUCLEOTIDE SEQUENCE [LARGE SCALE GENOMIC DNA]</scope>
    <source>
        <strain evidence="1 2">MD-104</strain>
    </source>
</reference>
<dbReference type="PANTHER" id="PTHR34883">
    <property type="entry name" value="SERINE-RICH PROTEIN, PUTATIVE-RELATED-RELATED"/>
    <property type="match status" value="1"/>
</dbReference>
<gene>
    <name evidence="1" type="ORF">WOLCODRAFT_160132</name>
</gene>
<sequence length="324" mass="33503">MPVSANQTDNFPTFTVTVNDTNPVWVYCRQADNTPASHCGQGMVFAVNPGANGTETSFAKFLNNALAEGAAFKAAASSASSIAASTASVAYTTAAYGGVTIPAEPSPIVVTETITVQASSWTTTYSSYIGSPEPTPVSLNGTIHRVVVGGSDGQLTYTPSNITAEPRDVVVFEFHQKNHTATQSSFDDPCHILTNATTNEVIGLDSGFMPVADDATEFPTFNVTVNDTAPLWFYCKQHTPTGASHCGEGMVFAVNAVADSARNFSAFQALAKELNGTGTSTSSAGSSASTGTHSSTGTASATFPTINAIWALVPTLIAVLAGFL</sequence>
<dbReference type="STRING" id="742152.A0A2H3IU64"/>
<dbReference type="OMA" id="NTAASHC"/>
<keyword evidence="2" id="KW-1185">Reference proteome</keyword>
<dbReference type="Gene3D" id="2.60.40.420">
    <property type="entry name" value="Cupredoxins - blue copper proteins"/>
    <property type="match status" value="2"/>
</dbReference>
<dbReference type="InterPro" id="IPR052953">
    <property type="entry name" value="Ser-rich/MCO-related"/>
</dbReference>
<dbReference type="PANTHER" id="PTHR34883:SF4">
    <property type="entry name" value="CUPREDOXIN"/>
    <property type="match status" value="1"/>
</dbReference>
<dbReference type="Proteomes" id="UP000218811">
    <property type="component" value="Unassembled WGS sequence"/>
</dbReference>
<evidence type="ECO:0000313" key="1">
    <source>
        <dbReference type="EMBL" id="PCH33520.1"/>
    </source>
</evidence>